<dbReference type="InterPro" id="IPR016197">
    <property type="entry name" value="Chromo-like_dom_sf"/>
</dbReference>
<dbReference type="CDD" id="cd00024">
    <property type="entry name" value="CD_CSD"/>
    <property type="match status" value="1"/>
</dbReference>
<dbReference type="InterPro" id="IPR000953">
    <property type="entry name" value="Chromo/chromo_shadow_dom"/>
</dbReference>
<dbReference type="InterPro" id="IPR023780">
    <property type="entry name" value="Chromo_domain"/>
</dbReference>
<dbReference type="SUPFAM" id="SSF54160">
    <property type="entry name" value="Chromo domain-like"/>
    <property type="match status" value="1"/>
</dbReference>
<evidence type="ECO:0000313" key="2">
    <source>
        <dbReference type="EMBL" id="CAH3045367.1"/>
    </source>
</evidence>
<keyword evidence="3" id="KW-1185">Reference proteome</keyword>
<organism evidence="2 3">
    <name type="scientific">Porites lobata</name>
    <dbReference type="NCBI Taxonomy" id="104759"/>
    <lineage>
        <taxon>Eukaryota</taxon>
        <taxon>Metazoa</taxon>
        <taxon>Cnidaria</taxon>
        <taxon>Anthozoa</taxon>
        <taxon>Hexacorallia</taxon>
        <taxon>Scleractinia</taxon>
        <taxon>Fungiina</taxon>
        <taxon>Poritidae</taxon>
        <taxon>Porites</taxon>
    </lineage>
</organism>
<dbReference type="SMART" id="SM00298">
    <property type="entry name" value="CHROMO"/>
    <property type="match status" value="1"/>
</dbReference>
<feature type="domain" description="Chromo" evidence="1">
    <location>
        <begin position="32"/>
        <end position="86"/>
    </location>
</feature>
<dbReference type="EMBL" id="CALNXK010000013">
    <property type="protein sequence ID" value="CAH3045367.1"/>
    <property type="molecule type" value="Genomic_DNA"/>
</dbReference>
<reference evidence="2 3" key="1">
    <citation type="submission" date="2022-05" db="EMBL/GenBank/DDBJ databases">
        <authorList>
            <consortium name="Genoscope - CEA"/>
            <person name="William W."/>
        </authorList>
    </citation>
    <scope>NUCLEOTIDE SEQUENCE [LARGE SCALE GENOMIC DNA]</scope>
</reference>
<evidence type="ECO:0000259" key="1">
    <source>
        <dbReference type="PROSITE" id="PS50013"/>
    </source>
</evidence>
<sequence>KRKHLILNYKDLNEISSVVLYDTARKGKGKFFEVDRLIEKRKVGYNKEYLVKWKGRPLQAFSWEPEDHLTPALLRTYEKPLELDSYRLEMAGRNFYHAMLTSVKGKSSAPVDLQIDFDVQRYLWGDRGVVSEHPGYKLLQQRRLLAFYLPS</sequence>
<dbReference type="Pfam" id="PF00385">
    <property type="entry name" value="Chromo"/>
    <property type="match status" value="1"/>
</dbReference>
<feature type="non-terminal residue" evidence="2">
    <location>
        <position position="1"/>
    </location>
</feature>
<dbReference type="PROSITE" id="PS50013">
    <property type="entry name" value="CHROMO_2"/>
    <property type="match status" value="1"/>
</dbReference>
<evidence type="ECO:0000313" key="3">
    <source>
        <dbReference type="Proteomes" id="UP001159405"/>
    </source>
</evidence>
<comment type="caution">
    <text evidence="2">The sequence shown here is derived from an EMBL/GenBank/DDBJ whole genome shotgun (WGS) entry which is preliminary data.</text>
</comment>
<dbReference type="Gene3D" id="2.40.50.40">
    <property type="match status" value="1"/>
</dbReference>
<protein>
    <recommendedName>
        <fullName evidence="1">Chromo domain-containing protein</fullName>
    </recommendedName>
</protein>
<accession>A0ABN8NDB1</accession>
<gene>
    <name evidence="2" type="ORF">PLOB_00006373</name>
</gene>
<proteinExistence type="predicted"/>
<dbReference type="Proteomes" id="UP001159405">
    <property type="component" value="Unassembled WGS sequence"/>
</dbReference>
<name>A0ABN8NDB1_9CNID</name>